<dbReference type="InterPro" id="IPR012318">
    <property type="entry name" value="HTH_CRP"/>
</dbReference>
<keyword evidence="1" id="KW-0805">Transcription regulation</keyword>
<evidence type="ECO:0000259" key="4">
    <source>
        <dbReference type="PROSITE" id="PS50987"/>
    </source>
</evidence>
<gene>
    <name evidence="5" type="ORF">EV645_7722</name>
</gene>
<dbReference type="SUPFAM" id="SSF46785">
    <property type="entry name" value="Winged helix' DNA-binding domain"/>
    <property type="match status" value="1"/>
</dbReference>
<evidence type="ECO:0000256" key="1">
    <source>
        <dbReference type="ARBA" id="ARBA00023015"/>
    </source>
</evidence>
<dbReference type="PANTHER" id="PTHR43132:SF8">
    <property type="entry name" value="HTH-TYPE TRANSCRIPTIONAL REGULATOR KMTR"/>
    <property type="match status" value="1"/>
</dbReference>
<comment type="caution">
    <text evidence="5">The sequence shown here is derived from an EMBL/GenBank/DDBJ whole genome shotgun (WGS) entry which is preliminary data.</text>
</comment>
<protein>
    <submittedName>
        <fullName evidence="5">Helix-turn-helix protein</fullName>
    </submittedName>
</protein>
<evidence type="ECO:0000256" key="2">
    <source>
        <dbReference type="ARBA" id="ARBA00023125"/>
    </source>
</evidence>
<dbReference type="PRINTS" id="PR00778">
    <property type="entry name" value="HTHARSR"/>
</dbReference>
<dbReference type="GO" id="GO:0003700">
    <property type="term" value="F:DNA-binding transcription factor activity"/>
    <property type="evidence" value="ECO:0007669"/>
    <property type="project" value="InterPro"/>
</dbReference>
<dbReference type="Gene3D" id="1.10.10.10">
    <property type="entry name" value="Winged helix-like DNA-binding domain superfamily/Winged helix DNA-binding domain"/>
    <property type="match status" value="1"/>
</dbReference>
<keyword evidence="2" id="KW-0238">DNA-binding</keyword>
<dbReference type="PANTHER" id="PTHR43132">
    <property type="entry name" value="ARSENICAL RESISTANCE OPERON REPRESSOR ARSR-RELATED"/>
    <property type="match status" value="1"/>
</dbReference>
<name>A0A4Q7VY12_9ACTN</name>
<evidence type="ECO:0000313" key="5">
    <source>
        <dbReference type="EMBL" id="RZU01627.1"/>
    </source>
</evidence>
<dbReference type="CDD" id="cd00090">
    <property type="entry name" value="HTH_ARSR"/>
    <property type="match status" value="1"/>
</dbReference>
<evidence type="ECO:0000256" key="3">
    <source>
        <dbReference type="ARBA" id="ARBA00023163"/>
    </source>
</evidence>
<dbReference type="InterPro" id="IPR036390">
    <property type="entry name" value="WH_DNA-bd_sf"/>
</dbReference>
<sequence length="339" mass="37250">MIRVRTNLGRVITIRLNAGDVGRIRFALSPVWEAMTSVRALSNNTAQSVHGPWLQKVRPTIAGDDLTLLRALIPPYGYIPDFMTPAPPRRSTSFESGLAAIAATPHEIVADELGKLHHDTPHPLLPELIAHPAKALEVITSALETYWRRAIEPEWRRMRSLLQEDLAFRLDELASGGIERLFRNLHPSISYRGDRVEIDRPYTCDGEPMAGQGLLLVPCVFTWPAGLAVTGAPHVPTITYPPRGLGRLWEDRQDTTDSPLADLVGRTRAAIVSHLDLPMSTTHLAHQLGVSAPTLSVHLSILRNAGVVTSHRDGRTVLYHRTSLGHQLLAASTQLATTA</sequence>
<accession>A0A4Q7VY12</accession>
<dbReference type="InterPro" id="IPR001845">
    <property type="entry name" value="HTH_ArsR_DNA-bd_dom"/>
</dbReference>
<dbReference type="SMART" id="SM00418">
    <property type="entry name" value="HTH_ARSR"/>
    <property type="match status" value="1"/>
</dbReference>
<keyword evidence="6" id="KW-1185">Reference proteome</keyword>
<feature type="domain" description="HTH arsR-type" evidence="4">
    <location>
        <begin position="248"/>
        <end position="339"/>
    </location>
</feature>
<dbReference type="EMBL" id="SHKR01000018">
    <property type="protein sequence ID" value="RZU01627.1"/>
    <property type="molecule type" value="Genomic_DNA"/>
</dbReference>
<reference evidence="5 6" key="1">
    <citation type="journal article" date="2015" name="Stand. Genomic Sci.">
        <title>Genomic Encyclopedia of Bacterial and Archaeal Type Strains, Phase III: the genomes of soil and plant-associated and newly described type strains.</title>
        <authorList>
            <person name="Whitman W.B."/>
            <person name="Woyke T."/>
            <person name="Klenk H.P."/>
            <person name="Zhou Y."/>
            <person name="Lilburn T.G."/>
            <person name="Beck B.J."/>
            <person name="De Vos P."/>
            <person name="Vandamme P."/>
            <person name="Eisen J.A."/>
            <person name="Garrity G."/>
            <person name="Hugenholtz P."/>
            <person name="Kyrpides N.C."/>
        </authorList>
    </citation>
    <scope>NUCLEOTIDE SEQUENCE [LARGE SCALE GENOMIC DNA]</scope>
    <source>
        <strain evidence="5 6">VKM Ac-2540</strain>
    </source>
</reference>
<dbReference type="AlphaFoldDB" id="A0A4Q7VY12"/>
<dbReference type="InterPro" id="IPR051011">
    <property type="entry name" value="Metal_resp_trans_reg"/>
</dbReference>
<dbReference type="Pfam" id="PF12840">
    <property type="entry name" value="HTH_20"/>
    <property type="match status" value="1"/>
</dbReference>
<proteinExistence type="predicted"/>
<organism evidence="5 6">
    <name type="scientific">Kribbella rubisoli</name>
    <dbReference type="NCBI Taxonomy" id="3075929"/>
    <lineage>
        <taxon>Bacteria</taxon>
        <taxon>Bacillati</taxon>
        <taxon>Actinomycetota</taxon>
        <taxon>Actinomycetes</taxon>
        <taxon>Propionibacteriales</taxon>
        <taxon>Kribbellaceae</taxon>
        <taxon>Kribbella</taxon>
    </lineage>
</organism>
<evidence type="ECO:0000313" key="6">
    <source>
        <dbReference type="Proteomes" id="UP000292027"/>
    </source>
</evidence>
<dbReference type="Proteomes" id="UP000292027">
    <property type="component" value="Unassembled WGS sequence"/>
</dbReference>
<keyword evidence="3" id="KW-0804">Transcription</keyword>
<dbReference type="InterPro" id="IPR036388">
    <property type="entry name" value="WH-like_DNA-bd_sf"/>
</dbReference>
<dbReference type="SMART" id="SM00419">
    <property type="entry name" value="HTH_CRP"/>
    <property type="match status" value="1"/>
</dbReference>
<dbReference type="InterPro" id="IPR011991">
    <property type="entry name" value="ArsR-like_HTH"/>
</dbReference>
<dbReference type="GO" id="GO:0003677">
    <property type="term" value="F:DNA binding"/>
    <property type="evidence" value="ECO:0007669"/>
    <property type="project" value="UniProtKB-KW"/>
</dbReference>
<dbReference type="PROSITE" id="PS50987">
    <property type="entry name" value="HTH_ARSR_2"/>
    <property type="match status" value="1"/>
</dbReference>